<dbReference type="InterPro" id="IPR006439">
    <property type="entry name" value="HAD-SF_hydro_IA"/>
</dbReference>
<dbReference type="Proteomes" id="UP000236745">
    <property type="component" value="Unassembled WGS sequence"/>
</dbReference>
<proteinExistence type="predicted"/>
<protein>
    <submittedName>
        <fullName evidence="5">Phosphoglycolate phosphatase</fullName>
    </submittedName>
</protein>
<dbReference type="SFLD" id="SFLDG01129">
    <property type="entry name" value="C1.5:_HAD__Beta-PGM__Phosphata"/>
    <property type="match status" value="1"/>
</dbReference>
<dbReference type="InterPro" id="IPR023214">
    <property type="entry name" value="HAD_sf"/>
</dbReference>
<evidence type="ECO:0000313" key="5">
    <source>
        <dbReference type="EMBL" id="SEG71365.1"/>
    </source>
</evidence>
<dbReference type="GO" id="GO:0008967">
    <property type="term" value="F:phosphoglycolate phosphatase activity"/>
    <property type="evidence" value="ECO:0007669"/>
    <property type="project" value="TreeGrafter"/>
</dbReference>
<evidence type="ECO:0000256" key="3">
    <source>
        <dbReference type="ARBA" id="ARBA00022842"/>
    </source>
</evidence>
<evidence type="ECO:0000313" key="6">
    <source>
        <dbReference type="Proteomes" id="UP000236745"/>
    </source>
</evidence>
<sequence>MPGYRAVLFDLDGTLLDSALDFYWVIDKMLADRNLPAVDRASFRQYVSDGARAMICNAFSLKTHAPETEPLLTEFLNLYQQNLMIEAQLFTGLDTTLNQLEQHGIPWGIVTNKPERFCHTIIEKLGFSDRCATLVCPEHVKQRKPDPESLLLACQQVQCEPSEALYLGDHQRDIEAGRRAGMTTVACSWGYLHSSDDPASWGADHIIADTRELGALLN</sequence>
<dbReference type="InterPro" id="IPR036412">
    <property type="entry name" value="HAD-like_sf"/>
</dbReference>
<dbReference type="NCBIfam" id="TIGR01509">
    <property type="entry name" value="HAD-SF-IA-v3"/>
    <property type="match status" value="1"/>
</dbReference>
<dbReference type="Gene3D" id="1.10.150.240">
    <property type="entry name" value="Putative phosphatase, domain 2"/>
    <property type="match status" value="1"/>
</dbReference>
<keyword evidence="1" id="KW-0479">Metal-binding</keyword>
<dbReference type="GO" id="GO:0046872">
    <property type="term" value="F:metal ion binding"/>
    <property type="evidence" value="ECO:0007669"/>
    <property type="project" value="UniProtKB-KW"/>
</dbReference>
<accession>A0A1H6CFE9</accession>
<organism evidence="5 6">
    <name type="scientific">Marinobacterium lutimaris</name>
    <dbReference type="NCBI Taxonomy" id="568106"/>
    <lineage>
        <taxon>Bacteria</taxon>
        <taxon>Pseudomonadati</taxon>
        <taxon>Pseudomonadota</taxon>
        <taxon>Gammaproteobacteria</taxon>
        <taxon>Oceanospirillales</taxon>
        <taxon>Oceanospirillaceae</taxon>
        <taxon>Marinobacterium</taxon>
    </lineage>
</organism>
<dbReference type="InterPro" id="IPR050155">
    <property type="entry name" value="HAD-like_hydrolase_sf"/>
</dbReference>
<dbReference type="GO" id="GO:0005829">
    <property type="term" value="C:cytosol"/>
    <property type="evidence" value="ECO:0007669"/>
    <property type="project" value="TreeGrafter"/>
</dbReference>
<dbReference type="RefSeq" id="WP_104004259.1">
    <property type="nucleotide sequence ID" value="NZ_FNVQ01000003.1"/>
</dbReference>
<evidence type="ECO:0000256" key="4">
    <source>
        <dbReference type="ARBA" id="ARBA00023277"/>
    </source>
</evidence>
<reference evidence="5 6" key="1">
    <citation type="submission" date="2016-10" db="EMBL/GenBank/DDBJ databases">
        <authorList>
            <person name="de Groot N.N."/>
        </authorList>
    </citation>
    <scope>NUCLEOTIDE SEQUENCE [LARGE SCALE GENOMIC DNA]</scope>
    <source>
        <strain evidence="5 6">DSM 22012</strain>
    </source>
</reference>
<dbReference type="InterPro" id="IPR023198">
    <property type="entry name" value="PGP-like_dom2"/>
</dbReference>
<dbReference type="GO" id="GO:0006281">
    <property type="term" value="P:DNA repair"/>
    <property type="evidence" value="ECO:0007669"/>
    <property type="project" value="TreeGrafter"/>
</dbReference>
<evidence type="ECO:0000256" key="2">
    <source>
        <dbReference type="ARBA" id="ARBA00022801"/>
    </source>
</evidence>
<dbReference type="SFLD" id="SFLDG01135">
    <property type="entry name" value="C1.5.6:_HAD__Beta-PGM__Phospha"/>
    <property type="match status" value="1"/>
</dbReference>
<keyword evidence="2" id="KW-0378">Hydrolase</keyword>
<keyword evidence="4" id="KW-0119">Carbohydrate metabolism</keyword>
<dbReference type="InterPro" id="IPR041492">
    <property type="entry name" value="HAD_2"/>
</dbReference>
<dbReference type="PANTHER" id="PTHR43434">
    <property type="entry name" value="PHOSPHOGLYCOLATE PHOSPHATASE"/>
    <property type="match status" value="1"/>
</dbReference>
<name>A0A1H6CFE9_9GAMM</name>
<dbReference type="NCBIfam" id="TIGR01549">
    <property type="entry name" value="HAD-SF-IA-v1"/>
    <property type="match status" value="1"/>
</dbReference>
<gene>
    <name evidence="5" type="ORF">SAMN05444390_103429</name>
</gene>
<dbReference type="OrthoDB" id="9776368at2"/>
<dbReference type="Pfam" id="PF13419">
    <property type="entry name" value="HAD_2"/>
    <property type="match status" value="1"/>
</dbReference>
<keyword evidence="6" id="KW-1185">Reference proteome</keyword>
<dbReference type="SFLD" id="SFLDS00003">
    <property type="entry name" value="Haloacid_Dehalogenase"/>
    <property type="match status" value="1"/>
</dbReference>
<dbReference type="AlphaFoldDB" id="A0A1H6CFE9"/>
<dbReference type="SUPFAM" id="SSF56784">
    <property type="entry name" value="HAD-like"/>
    <property type="match status" value="1"/>
</dbReference>
<keyword evidence="3" id="KW-0460">Magnesium</keyword>
<dbReference type="Gene3D" id="3.40.50.1000">
    <property type="entry name" value="HAD superfamily/HAD-like"/>
    <property type="match status" value="1"/>
</dbReference>
<dbReference type="PANTHER" id="PTHR43434:SF23">
    <property type="entry name" value="PHOSPHOGLYCOLATE PHOSPHATASE"/>
    <property type="match status" value="1"/>
</dbReference>
<dbReference type="FunFam" id="3.40.50.1000:FF:000022">
    <property type="entry name" value="Phosphoglycolate phosphatase"/>
    <property type="match status" value="1"/>
</dbReference>
<dbReference type="EMBL" id="FNVQ01000003">
    <property type="protein sequence ID" value="SEG71365.1"/>
    <property type="molecule type" value="Genomic_DNA"/>
</dbReference>
<evidence type="ECO:0000256" key="1">
    <source>
        <dbReference type="ARBA" id="ARBA00022723"/>
    </source>
</evidence>